<accession>A0A6N7VEX5</accession>
<dbReference type="PANTHER" id="PTHR46558:SF4">
    <property type="entry name" value="DNA-BIDING PHAGE PROTEIN"/>
    <property type="match status" value="1"/>
</dbReference>
<dbReference type="Pfam" id="PF01381">
    <property type="entry name" value="HTH_3"/>
    <property type="match status" value="1"/>
</dbReference>
<dbReference type="InterPro" id="IPR001387">
    <property type="entry name" value="Cro/C1-type_HTH"/>
</dbReference>
<dbReference type="SUPFAM" id="SSF47413">
    <property type="entry name" value="lambda repressor-like DNA-binding domains"/>
    <property type="match status" value="1"/>
</dbReference>
<evidence type="ECO:0000259" key="2">
    <source>
        <dbReference type="PROSITE" id="PS50943"/>
    </source>
</evidence>
<keyword evidence="1" id="KW-0238">DNA-binding</keyword>
<protein>
    <submittedName>
        <fullName evidence="3">Helix-turn-helix transcriptional regulator</fullName>
    </submittedName>
</protein>
<dbReference type="PANTHER" id="PTHR46558">
    <property type="entry name" value="TRACRIPTIONAL REGULATORY PROTEIN-RELATED-RELATED"/>
    <property type="match status" value="1"/>
</dbReference>
<proteinExistence type="predicted"/>
<keyword evidence="4" id="KW-1185">Reference proteome</keyword>
<evidence type="ECO:0000313" key="4">
    <source>
        <dbReference type="Proteomes" id="UP000441925"/>
    </source>
</evidence>
<dbReference type="AlphaFoldDB" id="A0A6N7VEX5"/>
<comment type="caution">
    <text evidence="3">The sequence shown here is derived from an EMBL/GenBank/DDBJ whole genome shotgun (WGS) entry which is preliminary data.</text>
</comment>
<feature type="domain" description="HTH cro/C1-type" evidence="2">
    <location>
        <begin position="5"/>
        <end position="59"/>
    </location>
</feature>
<evidence type="ECO:0000313" key="3">
    <source>
        <dbReference type="EMBL" id="MSS78008.1"/>
    </source>
</evidence>
<organism evidence="3 4">
    <name type="scientific">Anaerococcus porci</name>
    <dbReference type="NCBI Taxonomy" id="2652269"/>
    <lineage>
        <taxon>Bacteria</taxon>
        <taxon>Bacillati</taxon>
        <taxon>Bacillota</taxon>
        <taxon>Tissierellia</taxon>
        <taxon>Tissierellales</taxon>
        <taxon>Peptoniphilaceae</taxon>
        <taxon>Anaerococcus</taxon>
    </lineage>
</organism>
<gene>
    <name evidence="3" type="ORF">FYJ26_06185</name>
</gene>
<dbReference type="Proteomes" id="UP000441925">
    <property type="component" value="Unassembled WGS sequence"/>
</dbReference>
<dbReference type="GO" id="GO:0003677">
    <property type="term" value="F:DNA binding"/>
    <property type="evidence" value="ECO:0007669"/>
    <property type="project" value="UniProtKB-KW"/>
</dbReference>
<dbReference type="EMBL" id="VULQ01000006">
    <property type="protein sequence ID" value="MSS78008.1"/>
    <property type="molecule type" value="Genomic_DNA"/>
</dbReference>
<name>A0A6N7VEX5_9FIRM</name>
<evidence type="ECO:0000256" key="1">
    <source>
        <dbReference type="ARBA" id="ARBA00023125"/>
    </source>
</evidence>
<dbReference type="SMART" id="SM00530">
    <property type="entry name" value="HTH_XRE"/>
    <property type="match status" value="1"/>
</dbReference>
<dbReference type="CDD" id="cd00093">
    <property type="entry name" value="HTH_XRE"/>
    <property type="match status" value="1"/>
</dbReference>
<sequence>MKNRLEEVRKEKGITQEELARALEVSRQTVGSLENGRYNPSIILAFKIASYFNLKIEEIFIYEEKDYEK</sequence>
<dbReference type="InterPro" id="IPR010982">
    <property type="entry name" value="Lambda_DNA-bd_dom_sf"/>
</dbReference>
<dbReference type="RefSeq" id="WP_154540713.1">
    <property type="nucleotide sequence ID" value="NZ_JAXDSU010000056.1"/>
</dbReference>
<dbReference type="PROSITE" id="PS50943">
    <property type="entry name" value="HTH_CROC1"/>
    <property type="match status" value="1"/>
</dbReference>
<reference evidence="3 4" key="1">
    <citation type="submission" date="2019-08" db="EMBL/GenBank/DDBJ databases">
        <title>In-depth cultivation of the pig gut microbiome towards novel bacterial diversity and tailored functional studies.</title>
        <authorList>
            <person name="Wylensek D."/>
            <person name="Hitch T.C.A."/>
            <person name="Clavel T."/>
        </authorList>
    </citation>
    <scope>NUCLEOTIDE SEQUENCE [LARGE SCALE GENOMIC DNA]</scope>
    <source>
        <strain evidence="3 4">WCA-380-WT-2B</strain>
    </source>
</reference>
<dbReference type="Gene3D" id="1.10.260.40">
    <property type="entry name" value="lambda repressor-like DNA-binding domains"/>
    <property type="match status" value="1"/>
</dbReference>